<proteinExistence type="predicted"/>
<protein>
    <submittedName>
        <fullName evidence="1">ABC transporter substrate-binding protein</fullName>
    </submittedName>
</protein>
<dbReference type="Proteomes" id="UP000616151">
    <property type="component" value="Unassembled WGS sequence"/>
</dbReference>
<dbReference type="EMBL" id="JAENHL010000008">
    <property type="protein sequence ID" value="MBK1870899.1"/>
    <property type="molecule type" value="Genomic_DNA"/>
</dbReference>
<evidence type="ECO:0000313" key="2">
    <source>
        <dbReference type="Proteomes" id="UP000616151"/>
    </source>
</evidence>
<gene>
    <name evidence="1" type="ORF">JHL16_31325</name>
</gene>
<evidence type="ECO:0000313" key="1">
    <source>
        <dbReference type="EMBL" id="MBK1870899.1"/>
    </source>
</evidence>
<organism evidence="1 2">
    <name type="scientific">Taklimakanibacter albus</name>
    <dbReference type="NCBI Taxonomy" id="2800327"/>
    <lineage>
        <taxon>Bacteria</taxon>
        <taxon>Pseudomonadati</taxon>
        <taxon>Pseudomonadota</taxon>
        <taxon>Alphaproteobacteria</taxon>
        <taxon>Hyphomicrobiales</taxon>
        <taxon>Aestuariivirgaceae</taxon>
        <taxon>Taklimakanibacter</taxon>
    </lineage>
</organism>
<comment type="caution">
    <text evidence="1">The sequence shown here is derived from an EMBL/GenBank/DDBJ whole genome shotgun (WGS) entry which is preliminary data.</text>
</comment>
<accession>A0ACC5RDX3</accession>
<sequence>MRIALTACVALGLLSITAQAEPRHGLSAFGDLKYPPDFKHFDYVNPDAPKGGRLASRGILARDTFDSFNGFILKGTWPENIGLLFDTLMARATDEPDAMYGLVAKTADLAPDKKSVTFQLREEARFSDGSKLTGDDVCDSFRLIKDYGDERIRIAIRDIEKCDVLAPYEVRYSFKGDNTRDLPLSVAALPILSKAYYATHDFTKTSLDPPLGSGPYKIGSFKTGQYVSYVRRPDYWGADLPVNKGRYNFDEVRNEYFKDRTAVVEALKAGVLDLHEEFTSRDWATAYNTKSVEEGRLIKEVLPDNTPSGAQGLYFNMRREKFQDVRVRKAFDLAFDFEWMNTNLFYGSYKRTTSFFENSALMAKGKPSPEELQILEPFRKELRPEVFEDAYLPPISDGSGQDRKLLRQASQLLAEAGWKREGTLLVNAKGEKFTVEFLIDGPTSERILAPYAKNLRLLGIDTTLRGIDPAQQEQRMKDFDFDVDIVRLVGGQTPGDELKAQFSSDAAKTIGSYNLSGIALPAVDGLIDKMVAAKSREELMYAGRALDRVLRAEHVWVPNWGKASHWIVHWDIFEKPQIKPEYDRGITDTWWVNAEKAKTLRRGN</sequence>
<name>A0ACC5RDX3_9HYPH</name>
<reference evidence="1" key="1">
    <citation type="submission" date="2021-01" db="EMBL/GenBank/DDBJ databases">
        <authorList>
            <person name="Sun Q."/>
        </authorList>
    </citation>
    <scope>NUCLEOTIDE SEQUENCE</scope>
    <source>
        <strain evidence="1">YIM B02566</strain>
    </source>
</reference>
<keyword evidence="2" id="KW-1185">Reference proteome</keyword>